<keyword evidence="2" id="KW-1185">Reference proteome</keyword>
<dbReference type="GeneID" id="97279509"/>
<accession>A0ABZ1KFQ1</accession>
<gene>
    <name evidence="1" type="ORF">OG350_03760</name>
</gene>
<proteinExistence type="predicted"/>
<dbReference type="Gene3D" id="3.40.50.2300">
    <property type="match status" value="2"/>
</dbReference>
<evidence type="ECO:0000313" key="1">
    <source>
        <dbReference type="EMBL" id="WTQ79471.1"/>
    </source>
</evidence>
<reference evidence="1 2" key="1">
    <citation type="submission" date="2022-10" db="EMBL/GenBank/DDBJ databases">
        <title>The complete genomes of actinobacterial strains from the NBC collection.</title>
        <authorList>
            <person name="Joergensen T.S."/>
            <person name="Alvarez Arevalo M."/>
            <person name="Sterndorff E.B."/>
            <person name="Faurdal D."/>
            <person name="Vuksanovic O."/>
            <person name="Mourched A.-S."/>
            <person name="Charusanti P."/>
            <person name="Shaw S."/>
            <person name="Blin K."/>
            <person name="Weber T."/>
        </authorList>
    </citation>
    <scope>NUCLEOTIDE SEQUENCE [LARGE SCALE GENOMIC DNA]</scope>
    <source>
        <strain evidence="1 2">NBC_00156</strain>
    </source>
</reference>
<evidence type="ECO:0000313" key="2">
    <source>
        <dbReference type="Proteomes" id="UP001622557"/>
    </source>
</evidence>
<dbReference type="InterPro" id="IPR028082">
    <property type="entry name" value="Peripla_BP_I"/>
</dbReference>
<sequence>MPRWRKILYALLVTAALVAGGLFGWSFLHRPDMCAEGVERVGRECIGVNGEGYAFENPAIKDVAKAIQKENDNVKNGAYVTVAVMMPFHSRNAALQRQIRSDLLGAYLGQHKANEGEGKPPKIRLVLANPGPDYQYQDKVVSTLVKMAKSSEDRLRAVTGINLSLAETEAAVGRLTRNHVPVLASRITGDGIANKDNYTKVVDPKFPGLARIIPTNSQVARALAWFNGERSRDDSRTVVVFDRRQDSYNRTLAEAFNSIKEKGSDGLAAIPFTSAGIDKEGNAGNTFSRMALSLCHTRADTVYFAGRTVHLRLFARELAGTYCQKPHYTIISGSDAASLRQYMQPEDWEKLRGGQDRPKVTVQYAAPGHPAAWETELTAWKKKWAAEHDGRAPDEKDLPQYLVEPKGALDELHGLIKELWPNGTSDRLGAPPDLEDSRTMLVYDGLVTIGAALHQRGDGKVPRLKDLGDIWSELHTVDRVRGASGLICLTPAGNPYDKPIAVVELDPGDKGQGTLKYVGLAWPNDGQPQSKDCVIQKTR</sequence>
<protein>
    <submittedName>
        <fullName evidence="1">Amino acid ABC transporter substrate-binding protein</fullName>
    </submittedName>
</protein>
<dbReference type="SUPFAM" id="SSF53822">
    <property type="entry name" value="Periplasmic binding protein-like I"/>
    <property type="match status" value="1"/>
</dbReference>
<name>A0ABZ1KFQ1_STRAH</name>
<organism evidence="1 2">
    <name type="scientific">Streptomyces achromogenes</name>
    <dbReference type="NCBI Taxonomy" id="67255"/>
    <lineage>
        <taxon>Bacteria</taxon>
        <taxon>Bacillati</taxon>
        <taxon>Actinomycetota</taxon>
        <taxon>Actinomycetes</taxon>
        <taxon>Kitasatosporales</taxon>
        <taxon>Streptomycetaceae</taxon>
        <taxon>Streptomyces</taxon>
    </lineage>
</organism>
<dbReference type="Proteomes" id="UP001622557">
    <property type="component" value="Chromosome"/>
</dbReference>
<dbReference type="RefSeq" id="WP_405445335.1">
    <property type="nucleotide sequence ID" value="NZ_CP108164.1"/>
</dbReference>
<dbReference type="EMBL" id="CP108164">
    <property type="protein sequence ID" value="WTQ79471.1"/>
    <property type="molecule type" value="Genomic_DNA"/>
</dbReference>